<dbReference type="AlphaFoldDB" id="A0A2G8S9A7"/>
<proteinExistence type="predicted"/>
<evidence type="ECO:0000256" key="1">
    <source>
        <dbReference type="SAM" id="MobiDB-lite"/>
    </source>
</evidence>
<accession>A0A2G8S9A7</accession>
<dbReference type="SUPFAM" id="SSF50978">
    <property type="entry name" value="WD40 repeat-like"/>
    <property type="match status" value="1"/>
</dbReference>
<dbReference type="InterPro" id="IPR015943">
    <property type="entry name" value="WD40/YVTN_repeat-like_dom_sf"/>
</dbReference>
<gene>
    <name evidence="2" type="ORF">GSI_07526</name>
</gene>
<dbReference type="InterPro" id="IPR036322">
    <property type="entry name" value="WD40_repeat_dom_sf"/>
</dbReference>
<dbReference type="STRING" id="1077348.A0A2G8S9A7"/>
<dbReference type="Proteomes" id="UP000230002">
    <property type="component" value="Unassembled WGS sequence"/>
</dbReference>
<feature type="region of interest" description="Disordered" evidence="1">
    <location>
        <begin position="347"/>
        <end position="367"/>
    </location>
</feature>
<dbReference type="EMBL" id="AYKW01000015">
    <property type="protein sequence ID" value="PIL30341.1"/>
    <property type="molecule type" value="Genomic_DNA"/>
</dbReference>
<name>A0A2G8S9A7_9APHY</name>
<keyword evidence="3" id="KW-1185">Reference proteome</keyword>
<organism evidence="2 3">
    <name type="scientific">Ganoderma sinense ZZ0214-1</name>
    <dbReference type="NCBI Taxonomy" id="1077348"/>
    <lineage>
        <taxon>Eukaryota</taxon>
        <taxon>Fungi</taxon>
        <taxon>Dikarya</taxon>
        <taxon>Basidiomycota</taxon>
        <taxon>Agaricomycotina</taxon>
        <taxon>Agaricomycetes</taxon>
        <taxon>Polyporales</taxon>
        <taxon>Polyporaceae</taxon>
        <taxon>Ganoderma</taxon>
    </lineage>
</organism>
<evidence type="ECO:0000313" key="2">
    <source>
        <dbReference type="EMBL" id="PIL30341.1"/>
    </source>
</evidence>
<sequence>MGFMFKSLVEGFRSSKLSLGDDDSSPSSYQRAGRITNLGQPIYAIAVSPDGQMFAYGGKRGPEVRMLKTTSPLEIPDFYPEVYGAVTILHWLDENELLIGTALGFLVIWSENDEKFSLLARIRMPGSAEIISAASVAQGDGFRIVVGMLDCTVGCIDWCTRRGLVYMWNSWGQRSHVFIPRAVSIREDGSVRVLSLHNGKMFILDRETGNCIGSPMSFVDPIGSAAIDEKKELIAIAHSGGFTLHDPNSREGTVAVYKAEKSRTDLPKPIIFGEGRRVVIIGSDHGKAYVFNKRKGGPPVDTLVHSDDPTELVQSVATHYDGERSIILCATSSIKQPSISIWERTMPGRQGKRSQRPENHNPVKVNGDPTTLTVTSFLQIVVLLCILRFILEDAPIPPNVPLNVPPCPRSTPERSTPKKMDIYIPSPSDPLCCGFHWTDVPLRGDAKQNNDLKEARDCMVRSQMEIDGCLIDDVAQSIIDRSPSSDTATCTAS</sequence>
<reference evidence="2 3" key="1">
    <citation type="journal article" date="2015" name="Sci. Rep.">
        <title>Chromosome-level genome map provides insights into diverse defense mechanisms in the medicinal fungus Ganoderma sinense.</title>
        <authorList>
            <person name="Zhu Y."/>
            <person name="Xu J."/>
            <person name="Sun C."/>
            <person name="Zhou S."/>
            <person name="Xu H."/>
            <person name="Nelson D.R."/>
            <person name="Qian J."/>
            <person name="Song J."/>
            <person name="Luo H."/>
            <person name="Xiang L."/>
            <person name="Li Y."/>
            <person name="Xu Z."/>
            <person name="Ji A."/>
            <person name="Wang L."/>
            <person name="Lu S."/>
            <person name="Hayward A."/>
            <person name="Sun W."/>
            <person name="Li X."/>
            <person name="Schwartz D.C."/>
            <person name="Wang Y."/>
            <person name="Chen S."/>
        </authorList>
    </citation>
    <scope>NUCLEOTIDE SEQUENCE [LARGE SCALE GENOMIC DNA]</scope>
    <source>
        <strain evidence="2 3">ZZ0214-1</strain>
    </source>
</reference>
<evidence type="ECO:0000313" key="3">
    <source>
        <dbReference type="Proteomes" id="UP000230002"/>
    </source>
</evidence>
<dbReference type="OrthoDB" id="2791381at2759"/>
<protein>
    <submittedName>
        <fullName evidence="2">Uncharacterized protein</fullName>
    </submittedName>
</protein>
<comment type="caution">
    <text evidence="2">The sequence shown here is derived from an EMBL/GenBank/DDBJ whole genome shotgun (WGS) entry which is preliminary data.</text>
</comment>
<dbReference type="Gene3D" id="2.130.10.10">
    <property type="entry name" value="YVTN repeat-like/Quinoprotein amine dehydrogenase"/>
    <property type="match status" value="1"/>
</dbReference>